<protein>
    <submittedName>
        <fullName evidence="4">Right-handed parallel beta-helix repeat-containing protein</fullName>
    </submittedName>
</protein>
<dbReference type="Proteomes" id="UP001247805">
    <property type="component" value="Unassembled WGS sequence"/>
</dbReference>
<sequence>MQSYFQSICVLLIFFMSASSTSARDIYVAKTGDNSADGSFSSPYLTLSKAAEQAQAGDVVYIREGEYEEVLAPTNSGRENEPIIFQSYNNEKVVISAMQALSNWQHDVNNVYVTQVDWDLEQQNFVMQGDTVMDLARWPDNIDGDPFSPNALRNTGGSDSSVANDAYLDYAPGIPAGDWSNGGSIYFYGDKPGSGWTTWRAFITASTDTQVTFELDKSPSWIRTFHAPGDKGDFFLQGIKDVLDYQNEWYFDPSTKKLYVQLPDGQVPADGLVKMRKRTKTIDLAAKSYIHIKNLAVFGGSIEITSGASHNLIYGVTSLYGNYTLGVVSGFASNNQSVNIRSDWNQFNTVGNVIENSEIGFGSGTGIYDSGESTQILNSYIHDFNYLGNYDAIINARGGNHTKVLNNTITRGGRDAIQGFNDNAEYAYNDISYSNLIADDCGLFYTVGGPSNTEIHHNWLHDAYSSGTKKKATGIYLDNDASGFTVHHNVIWNTEWSSIQINWNGRDINIYNNTMLNSSGVMGAWHKDGTEFSDVNIWNNIADNSAWEPQSDKQNNVVVSATAGPFLDSENGDFRLKPNTTPVDAGRVIDDITVDVLDGKPDAGAYELNGDDANWTAGISWEPKLGPSGMGCYGLPGEDCRLPIEAEPRAEFKQNQTADEGTTAIVTVTLTDLAASYPVTIPYVISGTASSEDHDAVNGEFVINSGTEASISIWLKPDDVVSEVESIIITMGIPTNAIVGGNDTHTITINDKTAPPNVPSQPTPNPPNSGAAGGGSAASLLILLLGGLFIRKPITRWH</sequence>
<dbReference type="InterPro" id="IPR039448">
    <property type="entry name" value="Beta_helix"/>
</dbReference>
<dbReference type="PANTHER" id="PTHR36453:SF1">
    <property type="entry name" value="RIGHT HANDED BETA HELIX DOMAIN-CONTAINING PROTEIN"/>
    <property type="match status" value="1"/>
</dbReference>
<keyword evidence="2" id="KW-0732">Signal</keyword>
<evidence type="ECO:0000256" key="1">
    <source>
        <dbReference type="SAM" id="MobiDB-lite"/>
    </source>
</evidence>
<gene>
    <name evidence="4" type="ORF">RS130_09070</name>
</gene>
<dbReference type="Gene3D" id="2.60.40.2030">
    <property type="match status" value="1"/>
</dbReference>
<keyword evidence="5" id="KW-1185">Reference proteome</keyword>
<feature type="compositionally biased region" description="Pro residues" evidence="1">
    <location>
        <begin position="756"/>
        <end position="767"/>
    </location>
</feature>
<proteinExistence type="predicted"/>
<dbReference type="Pfam" id="PF13229">
    <property type="entry name" value="Beta_helix"/>
    <property type="match status" value="1"/>
</dbReference>
<dbReference type="Gene3D" id="2.160.20.10">
    <property type="entry name" value="Single-stranded right-handed beta-helix, Pectin lyase-like"/>
    <property type="match status" value="2"/>
</dbReference>
<comment type="caution">
    <text evidence="4">The sequence shown here is derived from an EMBL/GenBank/DDBJ whole genome shotgun (WGS) entry which is preliminary data.</text>
</comment>
<accession>A0ABU3SVM2</accession>
<dbReference type="InterPro" id="IPR038081">
    <property type="entry name" value="CalX-like_sf"/>
</dbReference>
<evidence type="ECO:0000313" key="5">
    <source>
        <dbReference type="Proteomes" id="UP001247805"/>
    </source>
</evidence>
<dbReference type="SUPFAM" id="SSF141072">
    <property type="entry name" value="CalX-like"/>
    <property type="match status" value="1"/>
</dbReference>
<evidence type="ECO:0000256" key="2">
    <source>
        <dbReference type="SAM" id="SignalP"/>
    </source>
</evidence>
<organism evidence="4 5">
    <name type="scientific">Paraglaciecola aquimarina</name>
    <dbReference type="NCBI Taxonomy" id="1235557"/>
    <lineage>
        <taxon>Bacteria</taxon>
        <taxon>Pseudomonadati</taxon>
        <taxon>Pseudomonadota</taxon>
        <taxon>Gammaproteobacteria</taxon>
        <taxon>Alteromonadales</taxon>
        <taxon>Alteromonadaceae</taxon>
        <taxon>Paraglaciecola</taxon>
    </lineage>
</organism>
<feature type="domain" description="Right handed beta helix" evidence="3">
    <location>
        <begin position="345"/>
        <end position="491"/>
    </location>
</feature>
<dbReference type="InterPro" id="IPR012334">
    <property type="entry name" value="Pectin_lyas_fold"/>
</dbReference>
<feature type="region of interest" description="Disordered" evidence="1">
    <location>
        <begin position="744"/>
        <end position="773"/>
    </location>
</feature>
<name>A0ABU3SVM2_9ALTE</name>
<dbReference type="RefSeq" id="WP_316025691.1">
    <property type="nucleotide sequence ID" value="NZ_JAWDIO010000002.1"/>
</dbReference>
<reference evidence="4 5" key="1">
    <citation type="submission" date="2023-10" db="EMBL/GenBank/DDBJ databases">
        <title>Glaciecola aquimarina strain GGW-M5 nov., isolated from a coastal seawater.</title>
        <authorList>
            <person name="Bayburt H."/>
            <person name="Kim J.M."/>
            <person name="Choi B.J."/>
            <person name="Jeon C.O."/>
        </authorList>
    </citation>
    <scope>NUCLEOTIDE SEQUENCE [LARGE SCALE GENOMIC DNA]</scope>
    <source>
        <strain evidence="4 5">KCTC 32108</strain>
    </source>
</reference>
<dbReference type="EMBL" id="JAWDIO010000002">
    <property type="protein sequence ID" value="MDU0354067.1"/>
    <property type="molecule type" value="Genomic_DNA"/>
</dbReference>
<evidence type="ECO:0000259" key="3">
    <source>
        <dbReference type="Pfam" id="PF13229"/>
    </source>
</evidence>
<evidence type="ECO:0000313" key="4">
    <source>
        <dbReference type="EMBL" id="MDU0354067.1"/>
    </source>
</evidence>
<feature type="signal peptide" evidence="2">
    <location>
        <begin position="1"/>
        <end position="22"/>
    </location>
</feature>
<dbReference type="SUPFAM" id="SSF51126">
    <property type="entry name" value="Pectin lyase-like"/>
    <property type="match status" value="1"/>
</dbReference>
<dbReference type="PANTHER" id="PTHR36453">
    <property type="entry name" value="SECRETED PROTEIN-RELATED"/>
    <property type="match status" value="1"/>
</dbReference>
<feature type="chain" id="PRO_5047533900" evidence="2">
    <location>
        <begin position="23"/>
        <end position="798"/>
    </location>
</feature>
<dbReference type="InterPro" id="IPR011050">
    <property type="entry name" value="Pectin_lyase_fold/virulence"/>
</dbReference>